<dbReference type="EMBL" id="AFHG01000031">
    <property type="protein sequence ID" value="EGK72739.1"/>
    <property type="molecule type" value="Genomic_DNA"/>
</dbReference>
<evidence type="ECO:0000259" key="1">
    <source>
        <dbReference type="Pfam" id="PF00496"/>
    </source>
</evidence>
<dbReference type="Gene3D" id="3.10.105.10">
    <property type="entry name" value="Dipeptide-binding Protein, Domain 3"/>
    <property type="match status" value="1"/>
</dbReference>
<dbReference type="PIRSF" id="PIRSF002741">
    <property type="entry name" value="MppA"/>
    <property type="match status" value="1"/>
</dbReference>
<dbReference type="GO" id="GO:0043190">
    <property type="term" value="C:ATP-binding cassette (ABC) transporter complex"/>
    <property type="evidence" value="ECO:0007669"/>
    <property type="project" value="InterPro"/>
</dbReference>
<keyword evidence="3" id="KW-1185">Reference proteome</keyword>
<evidence type="ECO:0000313" key="3">
    <source>
        <dbReference type="Proteomes" id="UP000005019"/>
    </source>
</evidence>
<feature type="domain" description="Solute-binding protein family 5" evidence="1">
    <location>
        <begin position="92"/>
        <end position="416"/>
    </location>
</feature>
<dbReference type="Proteomes" id="UP000005019">
    <property type="component" value="Unassembled WGS sequence"/>
</dbReference>
<dbReference type="CDD" id="cd08503">
    <property type="entry name" value="PBP2_NikA_DppA_OppA_like_17"/>
    <property type="match status" value="1"/>
</dbReference>
<dbReference type="Gene3D" id="3.40.190.10">
    <property type="entry name" value="Periplasmic binding protein-like II"/>
    <property type="match status" value="1"/>
</dbReference>
<gene>
    <name evidence="2" type="ORF">METUNv1_00978</name>
</gene>
<evidence type="ECO:0000313" key="2">
    <source>
        <dbReference type="EMBL" id="EGK72739.1"/>
    </source>
</evidence>
<dbReference type="STRING" id="1000565.METUNv1_00978"/>
<dbReference type="GO" id="GO:0030288">
    <property type="term" value="C:outer membrane-bounded periplasmic space"/>
    <property type="evidence" value="ECO:0007669"/>
    <property type="project" value="UniProtKB-ARBA"/>
</dbReference>
<dbReference type="SUPFAM" id="SSF53850">
    <property type="entry name" value="Periplasmic binding protein-like II"/>
    <property type="match status" value="1"/>
</dbReference>
<dbReference type="GO" id="GO:1904680">
    <property type="term" value="F:peptide transmembrane transporter activity"/>
    <property type="evidence" value="ECO:0007669"/>
    <property type="project" value="TreeGrafter"/>
</dbReference>
<organism evidence="2 3">
    <name type="scientific">Methyloversatilis universalis (strain ATCC BAA-1314 / DSM 25237 / JCM 13912 / CCUG 52030 / FAM5)</name>
    <dbReference type="NCBI Taxonomy" id="1000565"/>
    <lineage>
        <taxon>Bacteria</taxon>
        <taxon>Pseudomonadati</taxon>
        <taxon>Pseudomonadota</taxon>
        <taxon>Betaproteobacteria</taxon>
        <taxon>Nitrosomonadales</taxon>
        <taxon>Sterolibacteriaceae</taxon>
        <taxon>Methyloversatilis</taxon>
    </lineage>
</organism>
<accession>F5R9Q7</accession>
<dbReference type="Pfam" id="PF00496">
    <property type="entry name" value="SBP_bac_5"/>
    <property type="match status" value="1"/>
</dbReference>
<dbReference type="eggNOG" id="COG0747">
    <property type="taxonomic scope" value="Bacteria"/>
</dbReference>
<dbReference type="PROSITE" id="PS51257">
    <property type="entry name" value="PROKAR_LIPOPROTEIN"/>
    <property type="match status" value="1"/>
</dbReference>
<dbReference type="InterPro" id="IPR030678">
    <property type="entry name" value="Peptide/Ni-bd"/>
</dbReference>
<dbReference type="PANTHER" id="PTHR30290">
    <property type="entry name" value="PERIPLASMIC BINDING COMPONENT OF ABC TRANSPORTER"/>
    <property type="match status" value="1"/>
</dbReference>
<proteinExistence type="predicted"/>
<dbReference type="AlphaFoldDB" id="F5R9Q7"/>
<dbReference type="OrthoDB" id="9801799at2"/>
<name>F5R9Q7_METUF</name>
<comment type="caution">
    <text evidence="2">The sequence shown here is derived from an EMBL/GenBank/DDBJ whole genome shotgun (WGS) entry which is preliminary data.</text>
</comment>
<dbReference type="InterPro" id="IPR006311">
    <property type="entry name" value="TAT_signal"/>
</dbReference>
<dbReference type="PROSITE" id="PS51318">
    <property type="entry name" value="TAT"/>
    <property type="match status" value="1"/>
</dbReference>
<dbReference type="RefSeq" id="WP_008059403.1">
    <property type="nucleotide sequence ID" value="NZ_AFHG01000031.1"/>
</dbReference>
<dbReference type="InterPro" id="IPR000914">
    <property type="entry name" value="SBP_5_dom"/>
</dbReference>
<sequence length="520" mass="57183">MSASGGRRDFLRQAAALGAATLLAGCAPGGDPAAPAVEGDDRPRRGGRLRLGIIDGDQAGNLDAHKPAGMGSIIRGFALYSKLWEWSADMTPVLALAEETEVSADATTWTLRLRPGLEFHHGKTISADDLLFSILRLSDPALNSPYTALVGAIDRSRIHKLDARTVRLHTKEGRGFVLLPDTWVNFGGIVPTDYHPVTNPVGAGPYRLKEFLPGRRSLFVRFDNYFKAGRPYADELEIIDFKDQTARLAALQNGQIDMANAIAPEQSPLITRDPRLSLLVSETHGWQSFDMNLSKPPFDDVRVREAFRLIADREELVKRALNGQGRVANDLYAPQDPNYNRDIPQRPHDVERARALLRAAGHEALSVDLVTDAVGNNAALVFAEQARRAGVTVNLRKVDAATFTSPQRKLWQISTGSSLGRSWLATAFSVDSGQAVANKTQFRDARFNALFDQAVQQPDVEARRPLVLEAQRIQHERGGLLIWGFANTLDALSTRVGGAEAEHSHFPTWRFDKLWLRAGA</sequence>
<dbReference type="InterPro" id="IPR039424">
    <property type="entry name" value="SBP_5"/>
</dbReference>
<protein>
    <submittedName>
        <fullName evidence="2">Extracellular solute-binding protein family 5</fullName>
    </submittedName>
</protein>
<dbReference type="GO" id="GO:0015833">
    <property type="term" value="P:peptide transport"/>
    <property type="evidence" value="ECO:0007669"/>
    <property type="project" value="TreeGrafter"/>
</dbReference>
<reference evidence="2 3" key="1">
    <citation type="journal article" date="2011" name="J. Bacteriol.">
        <title>Genome sequence of Methyloversatilis universalis FAM5T, a methylotrophic representative of the order Rhodocyclales.</title>
        <authorList>
            <person name="Kittichotirat W."/>
            <person name="Good N.M."/>
            <person name="Hall R."/>
            <person name="Bringel F."/>
            <person name="Lajus A."/>
            <person name="Medigue C."/>
            <person name="Smalley N.E."/>
            <person name="Beck D."/>
            <person name="Bumgarner R."/>
            <person name="Vuilleumier S."/>
            <person name="Kalyuzhnaya M.G."/>
        </authorList>
    </citation>
    <scope>NUCLEOTIDE SEQUENCE [LARGE SCALE GENOMIC DNA]</scope>
    <source>
        <strain evidence="3">ATCC BAA-1314 / JCM 13912 / FAM5</strain>
    </source>
</reference>